<keyword evidence="4" id="KW-1185">Reference proteome</keyword>
<dbReference type="EMBL" id="FOMX01000067">
    <property type="protein sequence ID" value="SFF41707.1"/>
    <property type="molecule type" value="Genomic_DNA"/>
</dbReference>
<keyword evidence="2" id="KW-0732">Signal</keyword>
<feature type="signal peptide" evidence="2">
    <location>
        <begin position="1"/>
        <end position="18"/>
    </location>
</feature>
<feature type="region of interest" description="Disordered" evidence="1">
    <location>
        <begin position="12"/>
        <end position="147"/>
    </location>
</feature>
<accession>A0A1I2IKY7</accession>
<feature type="compositionally biased region" description="Low complexity" evidence="1">
    <location>
        <begin position="27"/>
        <end position="48"/>
    </location>
</feature>
<dbReference type="AlphaFoldDB" id="A0A1I2IKY7"/>
<dbReference type="Proteomes" id="UP000199400">
    <property type="component" value="Unassembled WGS sequence"/>
</dbReference>
<protein>
    <recommendedName>
        <fullName evidence="5">Outer membrane protein beta-barrel domain-containing protein</fullName>
    </recommendedName>
</protein>
<proteinExistence type="predicted"/>
<sequence>MRLVALVLALGTSGAAQAAGLPPWEPPTTEVEAEAPGDPGSKAAASEPPKGEAKPAEPQRGASAAGAEPQGEVKPSGTEPKPASGEVGPRSSEAATSANGGTANVQSSARLAGDALPPPPIDPNDAPFMRPPNNQIGTAPPRTRPDIRQGWSARRRFALTIAPAYAMLRLPFQGRLTANNQAPRLHGAGVNAEFDVQAWRWIWVRAMGVYSGHPVGEERAQMEMEVVRTAPPGTIHVMTYGVGPVFALDLGRFLPLIEVGVAGLRVVTPTGGGTGQRGEACMANGACDVGLKCNSARICEVTTIGEMYLGLAVDLLVRRHLSFGAQFRYNVRFAELKSLNLTPGYLLGTVRLTVRF</sequence>
<evidence type="ECO:0000313" key="3">
    <source>
        <dbReference type="EMBL" id="SFF41707.1"/>
    </source>
</evidence>
<organism evidence="3 4">
    <name type="scientific">Nannocystis exedens</name>
    <dbReference type="NCBI Taxonomy" id="54"/>
    <lineage>
        <taxon>Bacteria</taxon>
        <taxon>Pseudomonadati</taxon>
        <taxon>Myxococcota</taxon>
        <taxon>Polyangia</taxon>
        <taxon>Nannocystales</taxon>
        <taxon>Nannocystaceae</taxon>
        <taxon>Nannocystis</taxon>
    </lineage>
</organism>
<evidence type="ECO:0000256" key="2">
    <source>
        <dbReference type="SAM" id="SignalP"/>
    </source>
</evidence>
<evidence type="ECO:0008006" key="5">
    <source>
        <dbReference type="Google" id="ProtNLM"/>
    </source>
</evidence>
<reference evidence="4" key="1">
    <citation type="submission" date="2016-10" db="EMBL/GenBank/DDBJ databases">
        <authorList>
            <person name="Varghese N."/>
            <person name="Submissions S."/>
        </authorList>
    </citation>
    <scope>NUCLEOTIDE SEQUENCE [LARGE SCALE GENOMIC DNA]</scope>
    <source>
        <strain evidence="4">ATCC 25963</strain>
    </source>
</reference>
<feature type="compositionally biased region" description="Polar residues" evidence="1">
    <location>
        <begin position="93"/>
        <end position="109"/>
    </location>
</feature>
<dbReference type="STRING" id="54.SAMN02745121_08728"/>
<name>A0A1I2IKY7_9BACT</name>
<gene>
    <name evidence="3" type="ORF">SAMN02745121_08728</name>
</gene>
<feature type="chain" id="PRO_5011606546" description="Outer membrane protein beta-barrel domain-containing protein" evidence="2">
    <location>
        <begin position="19"/>
        <end position="356"/>
    </location>
</feature>
<evidence type="ECO:0000256" key="1">
    <source>
        <dbReference type="SAM" id="MobiDB-lite"/>
    </source>
</evidence>
<evidence type="ECO:0000313" key="4">
    <source>
        <dbReference type="Proteomes" id="UP000199400"/>
    </source>
</evidence>